<accession>A0A0G0C2N1</accession>
<evidence type="ECO:0000256" key="7">
    <source>
        <dbReference type="NCBIfam" id="TIGR00414"/>
    </source>
</evidence>
<feature type="binding site" evidence="9">
    <location>
        <begin position="353"/>
        <end position="356"/>
    </location>
    <ligand>
        <name>ATP</name>
        <dbReference type="ChEBI" id="CHEBI:30616"/>
    </ligand>
</feature>
<feature type="site" description="Important for serine binding" evidence="8">
    <location>
        <position position="388"/>
    </location>
</feature>
<dbReference type="STRING" id="1618350.UR67_C0001G0270"/>
<keyword evidence="6" id="KW-0030">Aminoacyl-tRNA synthetase</keyword>
<feature type="coiled-coil region" evidence="10">
    <location>
        <begin position="33"/>
        <end position="96"/>
    </location>
</feature>
<sequence length="427" mass="49686">MLDINYVRTNKEELKQNILNRQLDPKKFNVDELLQLDLDKKFLIQKVEALRKKRNEITQQINKTTESEREELIKTAKSIRKELKKEEEKSEKILLRWRELMDLMPNVTNSNMPVGKDDSGNVEIKSWGGKPKHKFSAKHHLDLGESLGLIDVKKSALISGSRFYYLLNDAVSLEFALFNYVFQKLISRGFAPIETPVLVREKALYGTGYFPFENDQVYKIEKHNLEDKNELYLTGTSEQAIVSYHMDDLLKGKMPKKYLGYSPCFRSEVGSWGKDVRGIKRVHQFNKLEMIYFTTPETSQKYMVEALAIEEEILQELELPYHVLEMCTGDVGMATHRKWDVEVFLPSQQEYCETMSNSDLASYHARRLNIKYQKEDGSRDYVHTISATAITNTRIILAIFDNFQQEDGSIRVPKILQQYLGKEVITK</sequence>
<keyword evidence="2 12" id="KW-0436">Ligase</keyword>
<evidence type="ECO:0000313" key="13">
    <source>
        <dbReference type="Proteomes" id="UP000034581"/>
    </source>
</evidence>
<feature type="binding site" evidence="8">
    <location>
        <position position="236"/>
    </location>
    <ligand>
        <name>L-serine</name>
        <dbReference type="ChEBI" id="CHEBI:33384"/>
    </ligand>
</feature>
<keyword evidence="4 9" id="KW-0067">ATP-binding</keyword>
<gene>
    <name evidence="12" type="ORF">UR67_C0001G0270</name>
</gene>
<dbReference type="InterPro" id="IPR002317">
    <property type="entry name" value="Ser-tRNA-ligase_type_1"/>
</dbReference>
<keyword evidence="5" id="KW-0648">Protein biosynthesis</keyword>
<feature type="binding site" evidence="9">
    <location>
        <begin position="282"/>
        <end position="285"/>
    </location>
    <ligand>
        <name>ATP</name>
        <dbReference type="ChEBI" id="CHEBI:30616"/>
    </ligand>
</feature>
<reference evidence="12 13" key="1">
    <citation type="journal article" date="2015" name="Nature">
        <title>rRNA introns, odd ribosomes, and small enigmatic genomes across a large radiation of phyla.</title>
        <authorList>
            <person name="Brown C.T."/>
            <person name="Hug L.A."/>
            <person name="Thomas B.C."/>
            <person name="Sharon I."/>
            <person name="Castelle C.J."/>
            <person name="Singh A."/>
            <person name="Wilkins M.J."/>
            <person name="Williams K.H."/>
            <person name="Banfield J.F."/>
        </authorList>
    </citation>
    <scope>NUCLEOTIDE SEQUENCE [LARGE SCALE GENOMIC DNA]</scope>
</reference>
<name>A0A0G0C2N1_UNCC3</name>
<dbReference type="Gene3D" id="3.30.930.10">
    <property type="entry name" value="Bira Bifunctional Protein, Domain 2"/>
    <property type="match status" value="1"/>
</dbReference>
<dbReference type="EMBL" id="LBQB01000001">
    <property type="protein sequence ID" value="KKP70361.1"/>
    <property type="molecule type" value="Genomic_DNA"/>
</dbReference>
<organism evidence="12 13">
    <name type="scientific">candidate division CPR3 bacterium GW2011_GWF2_35_18</name>
    <dbReference type="NCBI Taxonomy" id="1618350"/>
    <lineage>
        <taxon>Bacteria</taxon>
        <taxon>Bacteria division CPR3</taxon>
    </lineage>
</organism>
<dbReference type="PROSITE" id="PS50862">
    <property type="entry name" value="AA_TRNA_LIGASE_II"/>
    <property type="match status" value="1"/>
</dbReference>
<evidence type="ECO:0000256" key="8">
    <source>
        <dbReference type="PIRSR" id="PIRSR001529-1"/>
    </source>
</evidence>
<dbReference type="SUPFAM" id="SSF55681">
    <property type="entry name" value="Class II aaRS and biotin synthetases"/>
    <property type="match status" value="1"/>
</dbReference>
<keyword evidence="10" id="KW-0175">Coiled coil</keyword>
<dbReference type="InterPro" id="IPR015866">
    <property type="entry name" value="Ser-tRNA-synth_1_N"/>
</dbReference>
<dbReference type="PATRIC" id="fig|1618350.3.peg.279"/>
<evidence type="ECO:0000256" key="6">
    <source>
        <dbReference type="ARBA" id="ARBA00023146"/>
    </source>
</evidence>
<proteinExistence type="predicted"/>
<dbReference type="PRINTS" id="PR00981">
    <property type="entry name" value="TRNASYNTHSER"/>
</dbReference>
<dbReference type="InterPro" id="IPR006195">
    <property type="entry name" value="aa-tRNA-synth_II"/>
</dbReference>
<dbReference type="EC" id="6.1.1.11" evidence="1 7"/>
<dbReference type="GO" id="GO:0005737">
    <property type="term" value="C:cytoplasm"/>
    <property type="evidence" value="ECO:0007669"/>
    <property type="project" value="UniProtKB-UniRule"/>
</dbReference>
<dbReference type="InterPro" id="IPR010978">
    <property type="entry name" value="tRNA-bd_arm"/>
</dbReference>
<comment type="caution">
    <text evidence="12">The sequence shown here is derived from an EMBL/GenBank/DDBJ whole genome shotgun (WGS) entry which is preliminary data.</text>
</comment>
<dbReference type="Pfam" id="PF02403">
    <property type="entry name" value="Seryl_tRNA_N"/>
    <property type="match status" value="1"/>
</dbReference>
<evidence type="ECO:0000256" key="10">
    <source>
        <dbReference type="SAM" id="Coils"/>
    </source>
</evidence>
<feature type="binding site" evidence="8">
    <location>
        <position position="289"/>
    </location>
    <ligand>
        <name>L-serine</name>
        <dbReference type="ChEBI" id="CHEBI:33384"/>
    </ligand>
</feature>
<evidence type="ECO:0000256" key="1">
    <source>
        <dbReference type="ARBA" id="ARBA00012840"/>
    </source>
</evidence>
<dbReference type="GO" id="GO:0005524">
    <property type="term" value="F:ATP binding"/>
    <property type="evidence" value="ECO:0007669"/>
    <property type="project" value="UniProtKB-KW"/>
</dbReference>
<dbReference type="Proteomes" id="UP000034581">
    <property type="component" value="Unassembled WGS sequence"/>
</dbReference>
<protein>
    <recommendedName>
        <fullName evidence="1 7">Serine--tRNA ligase</fullName>
        <ecNumber evidence="1 7">6.1.1.11</ecNumber>
    </recommendedName>
</protein>
<dbReference type="PANTHER" id="PTHR11778">
    <property type="entry name" value="SERYL-TRNA SYNTHETASE"/>
    <property type="match status" value="1"/>
</dbReference>
<evidence type="ECO:0000256" key="9">
    <source>
        <dbReference type="PIRSR" id="PIRSR001529-2"/>
    </source>
</evidence>
<evidence type="ECO:0000256" key="4">
    <source>
        <dbReference type="ARBA" id="ARBA00022840"/>
    </source>
</evidence>
<evidence type="ECO:0000256" key="2">
    <source>
        <dbReference type="ARBA" id="ARBA00022598"/>
    </source>
</evidence>
<dbReference type="SUPFAM" id="SSF46589">
    <property type="entry name" value="tRNA-binding arm"/>
    <property type="match status" value="1"/>
</dbReference>
<feature type="binding site" evidence="8">
    <location>
        <position position="266"/>
    </location>
    <ligand>
        <name>L-serine</name>
        <dbReference type="ChEBI" id="CHEBI:33384"/>
    </ligand>
</feature>
<dbReference type="InterPro" id="IPR045864">
    <property type="entry name" value="aa-tRNA-synth_II/BPL/LPL"/>
</dbReference>
<evidence type="ECO:0000256" key="3">
    <source>
        <dbReference type="ARBA" id="ARBA00022741"/>
    </source>
</evidence>
<feature type="binding site" evidence="9">
    <location>
        <begin position="266"/>
        <end position="268"/>
    </location>
    <ligand>
        <name>ATP</name>
        <dbReference type="ChEBI" id="CHEBI:30616"/>
    </ligand>
</feature>
<evidence type="ECO:0000313" key="12">
    <source>
        <dbReference type="EMBL" id="KKP70361.1"/>
    </source>
</evidence>
<dbReference type="Gene3D" id="1.10.287.40">
    <property type="entry name" value="Serine-tRNA synthetase, tRNA binding domain"/>
    <property type="match status" value="1"/>
</dbReference>
<feature type="domain" description="Aminoacyl-transfer RNA synthetases class-II family profile" evidence="11">
    <location>
        <begin position="139"/>
        <end position="413"/>
    </location>
</feature>
<evidence type="ECO:0000259" key="11">
    <source>
        <dbReference type="PROSITE" id="PS50862"/>
    </source>
</evidence>
<dbReference type="GO" id="GO:0006434">
    <property type="term" value="P:seryl-tRNA aminoacylation"/>
    <property type="evidence" value="ECO:0007669"/>
    <property type="project" value="UniProtKB-UniRule"/>
</dbReference>
<evidence type="ECO:0000256" key="5">
    <source>
        <dbReference type="ARBA" id="ARBA00022917"/>
    </source>
</evidence>
<keyword evidence="3" id="KW-0547">Nucleotide-binding</keyword>
<dbReference type="Pfam" id="PF00587">
    <property type="entry name" value="tRNA-synt_2b"/>
    <property type="match status" value="1"/>
</dbReference>
<dbReference type="InterPro" id="IPR042103">
    <property type="entry name" value="SerRS_1_N_sf"/>
</dbReference>
<dbReference type="PIRSF" id="PIRSF001529">
    <property type="entry name" value="Ser-tRNA-synth_IIa"/>
    <property type="match status" value="1"/>
</dbReference>
<dbReference type="InterPro" id="IPR002314">
    <property type="entry name" value="aa-tRNA-synt_IIb"/>
</dbReference>
<dbReference type="GO" id="GO:0004828">
    <property type="term" value="F:serine-tRNA ligase activity"/>
    <property type="evidence" value="ECO:0007669"/>
    <property type="project" value="UniProtKB-UniRule"/>
</dbReference>
<dbReference type="AlphaFoldDB" id="A0A0G0C2N1"/>
<dbReference type="NCBIfam" id="TIGR00414">
    <property type="entry name" value="serS"/>
    <property type="match status" value="1"/>
</dbReference>